<proteinExistence type="predicted"/>
<dbReference type="AlphaFoldDB" id="A0A5J5HW18"/>
<evidence type="ECO:0000313" key="2">
    <source>
        <dbReference type="Proteomes" id="UP000326671"/>
    </source>
</evidence>
<gene>
    <name evidence="1" type="ORF">F4V44_08385</name>
</gene>
<accession>A0A5J5HW18</accession>
<reference evidence="1 2" key="1">
    <citation type="submission" date="2019-09" db="EMBL/GenBank/DDBJ databases">
        <title>Whole genome sequences of isolates from the Mars Exploration Rovers.</title>
        <authorList>
            <person name="Seuylemezian A."/>
            <person name="Vaishampayan P."/>
        </authorList>
    </citation>
    <scope>NUCLEOTIDE SEQUENCE [LARGE SCALE GENOMIC DNA]</scope>
    <source>
        <strain evidence="1 2">MER_TA_151</strain>
    </source>
</reference>
<sequence length="453" mass="50168">MNNISSILAGLNRNGTISDSQTTAFHPGQILNGKIIKLFPNGIASLQVGAAKVVAQLEASLEANQRYWFQVQPGEGKVRLKVLASAADYGGTSGDSISSLIKELQIPVNAENKNITRFFLKEQLPISKETVEQTAAWLKESESVQAGLEAVKQMIKRQLPMTTTTFQATLAATDSFSLTESLERLSGLMQKESLSHSGQQLASFVKQLLANSTVNEAAISNSGAELAATDKSKITADAPPHAPASFVKIVKELMQRIGYTYEHEVGGFLQDLSNDGFKENALKPLLLNYIREESTGSVREAAEAVLHKITGLQLLAQDFAQIEQFAFQIPLSLWKKPVDLTMQWSGRKLENGQIDPSYCRILFYLELEQLQDTMVDMQVQNRIITLTVVNEYNHLKQLTSPYTDILKENLQALGYKLSFVHFVKPTEYKMKNETKALSSYLSNSPYSGVDIRI</sequence>
<evidence type="ECO:0000313" key="1">
    <source>
        <dbReference type="EMBL" id="KAA9025893.1"/>
    </source>
</evidence>
<comment type="caution">
    <text evidence="1">The sequence shown here is derived from an EMBL/GenBank/DDBJ whole genome shotgun (WGS) entry which is preliminary data.</text>
</comment>
<dbReference type="EMBL" id="VYKL01000015">
    <property type="protein sequence ID" value="KAA9025893.1"/>
    <property type="molecule type" value="Genomic_DNA"/>
</dbReference>
<dbReference type="Proteomes" id="UP000326671">
    <property type="component" value="Unassembled WGS sequence"/>
</dbReference>
<organism evidence="1 2">
    <name type="scientific">Niallia endozanthoxylica</name>
    <dbReference type="NCBI Taxonomy" id="2036016"/>
    <lineage>
        <taxon>Bacteria</taxon>
        <taxon>Bacillati</taxon>
        <taxon>Bacillota</taxon>
        <taxon>Bacilli</taxon>
        <taxon>Bacillales</taxon>
        <taxon>Bacillaceae</taxon>
        <taxon>Niallia</taxon>
    </lineage>
</organism>
<protein>
    <recommendedName>
        <fullName evidence="3">Flagellar hook-length control protein-like C-terminal domain-containing protein</fullName>
    </recommendedName>
</protein>
<name>A0A5J5HW18_9BACI</name>
<keyword evidence="2" id="KW-1185">Reference proteome</keyword>
<dbReference type="RefSeq" id="WP_150439547.1">
    <property type="nucleotide sequence ID" value="NZ_VYKL01000015.1"/>
</dbReference>
<evidence type="ECO:0008006" key="3">
    <source>
        <dbReference type="Google" id="ProtNLM"/>
    </source>
</evidence>
<dbReference type="OrthoDB" id="2351076at2"/>